<dbReference type="STRING" id="1796497.GCE9029_03587"/>
<reference evidence="3" key="1">
    <citation type="submission" date="2016-02" db="EMBL/GenBank/DDBJ databases">
        <authorList>
            <person name="Rodrigo-Torres Lidia"/>
            <person name="Arahal R.David."/>
        </authorList>
    </citation>
    <scope>NUCLEOTIDE SEQUENCE [LARGE SCALE GENOMIC DNA]</scope>
    <source>
        <strain evidence="3">CECT 9029</strain>
    </source>
</reference>
<protein>
    <recommendedName>
        <fullName evidence="4">SnoaL-like domain protein</fullName>
    </recommendedName>
</protein>
<gene>
    <name evidence="2" type="ORF">GCE9029_03587</name>
</gene>
<organism evidence="2 3">
    <name type="scientific">Grimontia celer</name>
    <dbReference type="NCBI Taxonomy" id="1796497"/>
    <lineage>
        <taxon>Bacteria</taxon>
        <taxon>Pseudomonadati</taxon>
        <taxon>Pseudomonadota</taxon>
        <taxon>Gammaproteobacteria</taxon>
        <taxon>Vibrionales</taxon>
        <taxon>Vibrionaceae</taxon>
        <taxon>Grimontia</taxon>
    </lineage>
</organism>
<evidence type="ECO:0008006" key="4">
    <source>
        <dbReference type="Google" id="ProtNLM"/>
    </source>
</evidence>
<feature type="signal peptide" evidence="1">
    <location>
        <begin position="1"/>
        <end position="22"/>
    </location>
</feature>
<dbReference type="SUPFAM" id="SSF54427">
    <property type="entry name" value="NTF2-like"/>
    <property type="match status" value="1"/>
</dbReference>
<evidence type="ECO:0000313" key="2">
    <source>
        <dbReference type="EMBL" id="CZF83022.1"/>
    </source>
</evidence>
<dbReference type="OrthoDB" id="1157330at2"/>
<sequence length="142" mass="16166">MKKQIMTAAIATQMVFAGAAYAGPIEEAQEASKQWIVAFNKGDYQYLGDAYTMESTMISHPFGVYHGRPAATAFWKQLISDGATDLVYIEPKFTELDDKTVVMESRWKMNIGEGHITLEKWVKEADGVWRLELDDFTVEKRY</sequence>
<evidence type="ECO:0000256" key="1">
    <source>
        <dbReference type="SAM" id="SignalP"/>
    </source>
</evidence>
<dbReference type="Proteomes" id="UP000071641">
    <property type="component" value="Unassembled WGS sequence"/>
</dbReference>
<proteinExistence type="predicted"/>
<dbReference type="AlphaFoldDB" id="A0A128F8B9"/>
<dbReference type="Gene3D" id="3.10.450.50">
    <property type="match status" value="1"/>
</dbReference>
<evidence type="ECO:0000313" key="3">
    <source>
        <dbReference type="Proteomes" id="UP000071641"/>
    </source>
</evidence>
<keyword evidence="3" id="KW-1185">Reference proteome</keyword>
<dbReference type="RefSeq" id="WP_062665277.1">
    <property type="nucleotide sequence ID" value="NZ_FIZX01000002.1"/>
</dbReference>
<dbReference type="EMBL" id="FIZX01000002">
    <property type="protein sequence ID" value="CZF83022.1"/>
    <property type="molecule type" value="Genomic_DNA"/>
</dbReference>
<feature type="chain" id="PRO_5007282166" description="SnoaL-like domain protein" evidence="1">
    <location>
        <begin position="23"/>
        <end position="142"/>
    </location>
</feature>
<name>A0A128F8B9_9GAMM</name>
<accession>A0A128F8B9</accession>
<dbReference type="InterPro" id="IPR032710">
    <property type="entry name" value="NTF2-like_dom_sf"/>
</dbReference>
<keyword evidence="1" id="KW-0732">Signal</keyword>